<organism evidence="2">
    <name type="scientific">Medicago truncatula</name>
    <name type="common">Barrel medic</name>
    <name type="synonym">Medicago tribuloides</name>
    <dbReference type="NCBI Taxonomy" id="3880"/>
    <lineage>
        <taxon>Eukaryota</taxon>
        <taxon>Viridiplantae</taxon>
        <taxon>Streptophyta</taxon>
        <taxon>Embryophyta</taxon>
        <taxon>Tracheophyta</taxon>
        <taxon>Spermatophyta</taxon>
        <taxon>Magnoliopsida</taxon>
        <taxon>eudicotyledons</taxon>
        <taxon>Gunneridae</taxon>
        <taxon>Pentapetalae</taxon>
        <taxon>rosids</taxon>
        <taxon>fabids</taxon>
        <taxon>Fabales</taxon>
        <taxon>Fabaceae</taxon>
        <taxon>Papilionoideae</taxon>
        <taxon>50 kb inversion clade</taxon>
        <taxon>NPAAA clade</taxon>
        <taxon>Hologalegina</taxon>
        <taxon>IRL clade</taxon>
        <taxon>Trifolieae</taxon>
        <taxon>Medicago</taxon>
    </lineage>
</organism>
<keyword evidence="1" id="KW-1133">Transmembrane helix</keyword>
<dbReference type="EMBL" id="AC139526">
    <property type="protein sequence ID" value="ABP02620.1"/>
    <property type="molecule type" value="Genomic_DNA"/>
</dbReference>
<dbReference type="AlphaFoldDB" id="A4PRJ0"/>
<evidence type="ECO:0000313" key="2">
    <source>
        <dbReference type="EMBL" id="ABP02620.1"/>
    </source>
</evidence>
<gene>
    <name evidence="2" type="ORF">MtrDRAFT_AC139526g30v2</name>
</gene>
<keyword evidence="1" id="KW-0812">Transmembrane</keyword>
<reference evidence="2" key="2">
    <citation type="submission" date="2007-04" db="EMBL/GenBank/DDBJ databases">
        <authorList>
            <consortium name="The International Medicago Genome Annotation Group"/>
        </authorList>
    </citation>
    <scope>NUCLEOTIDE SEQUENCE</scope>
</reference>
<evidence type="ECO:0000256" key="1">
    <source>
        <dbReference type="SAM" id="Phobius"/>
    </source>
</evidence>
<reference evidence="2" key="1">
    <citation type="submission" date="2006-03" db="EMBL/GenBank/DDBJ databases">
        <authorList>
            <person name="Shaull S."/>
            <person name="Lin S."/>
            <person name="Dixon R."/>
            <person name="May G."/>
            <person name="Sumner L."/>
            <person name="Gonzales B."/>
            <person name="Cook D."/>
            <person name="Kim D."/>
            <person name="Roe B.A."/>
        </authorList>
    </citation>
    <scope>NUCLEOTIDE SEQUENCE</scope>
</reference>
<feature type="transmembrane region" description="Helical" evidence="1">
    <location>
        <begin position="20"/>
        <end position="40"/>
    </location>
</feature>
<keyword evidence="1" id="KW-0472">Membrane</keyword>
<name>A4PRJ0_MEDTR</name>
<protein>
    <recommendedName>
        <fullName evidence="3">Transmembrane protein</fullName>
    </recommendedName>
</protein>
<evidence type="ECO:0008006" key="3">
    <source>
        <dbReference type="Google" id="ProtNLM"/>
    </source>
</evidence>
<proteinExistence type="predicted"/>
<sequence>MRVLMSGWSVTLLVGFERMITFSGLLCLVSLLLCCGMRGIKWCLMVKGLMFQMLRVNLYNKRSN</sequence>
<accession>A4PRJ0</accession>